<proteinExistence type="inferred from homology"/>
<evidence type="ECO:0000313" key="8">
    <source>
        <dbReference type="Proteomes" id="UP000758603"/>
    </source>
</evidence>
<dbReference type="Proteomes" id="UP000758603">
    <property type="component" value="Unassembled WGS sequence"/>
</dbReference>
<dbReference type="GO" id="GO:0016705">
    <property type="term" value="F:oxidoreductase activity, acting on paired donors, with incorporation or reduction of molecular oxygen"/>
    <property type="evidence" value="ECO:0007669"/>
    <property type="project" value="InterPro"/>
</dbReference>
<dbReference type="GO" id="GO:0004497">
    <property type="term" value="F:monooxygenase activity"/>
    <property type="evidence" value="ECO:0007669"/>
    <property type="project" value="InterPro"/>
</dbReference>
<evidence type="ECO:0000256" key="2">
    <source>
        <dbReference type="ARBA" id="ARBA00010617"/>
    </source>
</evidence>
<dbReference type="InterPro" id="IPR036396">
    <property type="entry name" value="Cyt_P450_sf"/>
</dbReference>
<evidence type="ECO:0000256" key="1">
    <source>
        <dbReference type="ARBA" id="ARBA00001971"/>
    </source>
</evidence>
<keyword evidence="5" id="KW-0408">Iron</keyword>
<evidence type="ECO:0000256" key="6">
    <source>
        <dbReference type="SAM" id="Phobius"/>
    </source>
</evidence>
<protein>
    <submittedName>
        <fullName evidence="7">Cytochrome P450</fullName>
    </submittedName>
</protein>
<dbReference type="GO" id="GO:0005506">
    <property type="term" value="F:iron ion binding"/>
    <property type="evidence" value="ECO:0007669"/>
    <property type="project" value="InterPro"/>
</dbReference>
<dbReference type="RefSeq" id="XP_045955912.1">
    <property type="nucleotide sequence ID" value="XM_046103221.1"/>
</dbReference>
<evidence type="ECO:0000256" key="3">
    <source>
        <dbReference type="ARBA" id="ARBA00022617"/>
    </source>
</evidence>
<accession>A0A9P8UGE5</accession>
<evidence type="ECO:0000256" key="4">
    <source>
        <dbReference type="ARBA" id="ARBA00022723"/>
    </source>
</evidence>
<feature type="transmembrane region" description="Helical" evidence="6">
    <location>
        <begin position="49"/>
        <end position="69"/>
    </location>
</feature>
<dbReference type="InterPro" id="IPR001128">
    <property type="entry name" value="Cyt_P450"/>
</dbReference>
<dbReference type="PANTHER" id="PTHR24305:SF232">
    <property type="entry name" value="P450, PUTATIVE (EUROFUNG)-RELATED"/>
    <property type="match status" value="1"/>
</dbReference>
<comment type="similarity">
    <text evidence="2">Belongs to the cytochrome P450 family.</text>
</comment>
<dbReference type="InterPro" id="IPR002401">
    <property type="entry name" value="Cyt_P450_E_grp-I"/>
</dbReference>
<dbReference type="InterPro" id="IPR050121">
    <property type="entry name" value="Cytochrome_P450_monoxygenase"/>
</dbReference>
<evidence type="ECO:0000313" key="7">
    <source>
        <dbReference type="EMBL" id="KAH6651634.1"/>
    </source>
</evidence>
<keyword evidence="6" id="KW-0472">Membrane</keyword>
<dbReference type="OrthoDB" id="3934656at2759"/>
<dbReference type="Pfam" id="PF00067">
    <property type="entry name" value="p450"/>
    <property type="match status" value="1"/>
</dbReference>
<dbReference type="GO" id="GO:0020037">
    <property type="term" value="F:heme binding"/>
    <property type="evidence" value="ECO:0007669"/>
    <property type="project" value="InterPro"/>
</dbReference>
<dbReference type="SUPFAM" id="SSF48264">
    <property type="entry name" value="Cytochrome P450"/>
    <property type="match status" value="1"/>
</dbReference>
<comment type="caution">
    <text evidence="7">The sequence shown here is derived from an EMBL/GenBank/DDBJ whole genome shotgun (WGS) entry which is preliminary data.</text>
</comment>
<dbReference type="PRINTS" id="PR00463">
    <property type="entry name" value="EP450I"/>
</dbReference>
<gene>
    <name evidence="7" type="ORF">BKA67DRAFT_571446</name>
</gene>
<dbReference type="EMBL" id="JAGPXC010000006">
    <property type="protein sequence ID" value="KAH6651634.1"/>
    <property type="molecule type" value="Genomic_DNA"/>
</dbReference>
<dbReference type="PANTHER" id="PTHR24305">
    <property type="entry name" value="CYTOCHROME P450"/>
    <property type="match status" value="1"/>
</dbReference>
<keyword evidence="3" id="KW-0349">Heme</keyword>
<keyword evidence="6" id="KW-1133">Transmembrane helix</keyword>
<keyword evidence="6" id="KW-0812">Transmembrane</keyword>
<dbReference type="AlphaFoldDB" id="A0A9P8UGE5"/>
<keyword evidence="4" id="KW-0479">Metal-binding</keyword>
<dbReference type="Gene3D" id="1.10.630.10">
    <property type="entry name" value="Cytochrome P450"/>
    <property type="match status" value="1"/>
</dbReference>
<name>A0A9P8UGE5_9PEZI</name>
<organism evidence="7 8">
    <name type="scientific">Truncatella angustata</name>
    <dbReference type="NCBI Taxonomy" id="152316"/>
    <lineage>
        <taxon>Eukaryota</taxon>
        <taxon>Fungi</taxon>
        <taxon>Dikarya</taxon>
        <taxon>Ascomycota</taxon>
        <taxon>Pezizomycotina</taxon>
        <taxon>Sordariomycetes</taxon>
        <taxon>Xylariomycetidae</taxon>
        <taxon>Amphisphaeriales</taxon>
        <taxon>Sporocadaceae</taxon>
        <taxon>Truncatella</taxon>
    </lineage>
</organism>
<reference evidence="7" key="1">
    <citation type="journal article" date="2021" name="Nat. Commun.">
        <title>Genetic determinants of endophytism in the Arabidopsis root mycobiome.</title>
        <authorList>
            <person name="Mesny F."/>
            <person name="Miyauchi S."/>
            <person name="Thiergart T."/>
            <person name="Pickel B."/>
            <person name="Atanasova L."/>
            <person name="Karlsson M."/>
            <person name="Huettel B."/>
            <person name="Barry K.W."/>
            <person name="Haridas S."/>
            <person name="Chen C."/>
            <person name="Bauer D."/>
            <person name="Andreopoulos W."/>
            <person name="Pangilinan J."/>
            <person name="LaButti K."/>
            <person name="Riley R."/>
            <person name="Lipzen A."/>
            <person name="Clum A."/>
            <person name="Drula E."/>
            <person name="Henrissat B."/>
            <person name="Kohler A."/>
            <person name="Grigoriev I.V."/>
            <person name="Martin F.M."/>
            <person name="Hacquard S."/>
        </authorList>
    </citation>
    <scope>NUCLEOTIDE SEQUENCE</scope>
    <source>
        <strain evidence="7">MPI-SDFR-AT-0073</strain>
    </source>
</reference>
<comment type="cofactor">
    <cofactor evidence="1">
        <name>heme</name>
        <dbReference type="ChEBI" id="CHEBI:30413"/>
    </cofactor>
</comment>
<keyword evidence="8" id="KW-1185">Reference proteome</keyword>
<dbReference type="GeneID" id="70132113"/>
<evidence type="ECO:0000256" key="5">
    <source>
        <dbReference type="ARBA" id="ARBA00023004"/>
    </source>
</evidence>
<sequence>MHWTGKNKNEATIPSVPITPSILTRLYLEVLPTMASTSHIRELPGFPRISVVVCYAVVLIALLIFYRLYLSPISNVPGPRRAATTRLWHMYEIWTGRQNLTILRLHEKYGQFVRIAPNEVSIAHPEAIKKLILTPQFKGHWYKMMRFPDWRFRSTMSILEPKEKIELSKQFSSAYAMSNVIKSEEYVSTLIEALTKWMDKYAASHEPMDLAKFFTFTAFDVVGEVVFSKPFGFLEKGVDLDDSISQTLGFERYISVAAFVQFLHNFLIANPFVTWLDIIPTNYLVKTSNAALDERKKNEDARFDFVAHWLKAHERNPGKLPYRDLQAAVMANVGAGSDTISCALQSTVYHMIRHPNAWSRARQEIDQAIQGDEICRDRIISYADAQQLPYLHACIREALRIFHPVSMGTPRVAPTGGITIGGRFFPAGTILSLNTFSMNLLKEVWGPDAQEYKPERWMVEDTTELEKKFLPAG</sequence>